<dbReference type="Gene3D" id="2.60.40.3500">
    <property type="match status" value="1"/>
</dbReference>
<dbReference type="Pfam" id="PF01520">
    <property type="entry name" value="Amidase_3"/>
    <property type="match status" value="1"/>
</dbReference>
<reference evidence="5 6" key="1">
    <citation type="submission" date="2020-08" db="EMBL/GenBank/DDBJ databases">
        <title>Cohnella phylogeny.</title>
        <authorList>
            <person name="Dunlap C."/>
        </authorList>
    </citation>
    <scope>NUCLEOTIDE SEQUENCE [LARGE SCALE GENOMIC DNA]</scope>
    <source>
        <strain evidence="5 6">DSM 103658</strain>
    </source>
</reference>
<feature type="chain" id="PRO_5032928684" evidence="3">
    <location>
        <begin position="25"/>
        <end position="521"/>
    </location>
</feature>
<dbReference type="EMBL" id="JACJVN010000019">
    <property type="protein sequence ID" value="MBB6676564.1"/>
    <property type="molecule type" value="Genomic_DNA"/>
</dbReference>
<accession>A0A841T5H1</accession>
<dbReference type="Pfam" id="PF07833">
    <property type="entry name" value="Cu_amine_oxidN1"/>
    <property type="match status" value="1"/>
</dbReference>
<dbReference type="SUPFAM" id="SSF55383">
    <property type="entry name" value="Copper amine oxidase, domain N"/>
    <property type="match status" value="1"/>
</dbReference>
<dbReference type="InterPro" id="IPR050695">
    <property type="entry name" value="N-acetylmuramoyl_amidase_3"/>
</dbReference>
<dbReference type="SUPFAM" id="SSF53187">
    <property type="entry name" value="Zn-dependent exopeptidases"/>
    <property type="match status" value="1"/>
</dbReference>
<dbReference type="InterPro" id="IPR036582">
    <property type="entry name" value="Mao_N_sf"/>
</dbReference>
<evidence type="ECO:0000256" key="3">
    <source>
        <dbReference type="SAM" id="SignalP"/>
    </source>
</evidence>
<name>A0A841T5H1_9BACL</name>
<feature type="compositionally biased region" description="Low complexity" evidence="2">
    <location>
        <begin position="144"/>
        <end position="190"/>
    </location>
</feature>
<gene>
    <name evidence="5" type="ORF">H4Q31_04395</name>
</gene>
<protein>
    <submittedName>
        <fullName evidence="5">N-acetylmuramoyl-L-alanine amidase</fullName>
    </submittedName>
</protein>
<dbReference type="Gene3D" id="3.30.457.10">
    <property type="entry name" value="Copper amine oxidase-like, N-terminal domain"/>
    <property type="match status" value="1"/>
</dbReference>
<organism evidence="5 6">
    <name type="scientific">Cohnella lubricantis</name>
    <dbReference type="NCBI Taxonomy" id="2163172"/>
    <lineage>
        <taxon>Bacteria</taxon>
        <taxon>Bacillati</taxon>
        <taxon>Bacillota</taxon>
        <taxon>Bacilli</taxon>
        <taxon>Bacillales</taxon>
        <taxon>Paenibacillaceae</taxon>
        <taxon>Cohnella</taxon>
    </lineage>
</organism>
<keyword evidence="1" id="KW-0378">Hydrolase</keyword>
<dbReference type="SMART" id="SM00646">
    <property type="entry name" value="Ami_3"/>
    <property type="match status" value="1"/>
</dbReference>
<evidence type="ECO:0000256" key="2">
    <source>
        <dbReference type="SAM" id="MobiDB-lite"/>
    </source>
</evidence>
<evidence type="ECO:0000313" key="6">
    <source>
        <dbReference type="Proteomes" id="UP000574133"/>
    </source>
</evidence>
<dbReference type="PANTHER" id="PTHR30404">
    <property type="entry name" value="N-ACETYLMURAMOYL-L-ALANINE AMIDASE"/>
    <property type="match status" value="1"/>
</dbReference>
<feature type="region of interest" description="Disordered" evidence="2">
    <location>
        <begin position="144"/>
        <end position="214"/>
    </location>
</feature>
<proteinExistence type="predicted"/>
<dbReference type="Gene3D" id="3.40.630.40">
    <property type="entry name" value="Zn-dependent exopeptidases"/>
    <property type="match status" value="1"/>
</dbReference>
<dbReference type="InterPro" id="IPR002508">
    <property type="entry name" value="MurNAc-LAA_cat"/>
</dbReference>
<dbReference type="InterPro" id="IPR012854">
    <property type="entry name" value="Cu_amine_oxidase-like_N"/>
</dbReference>
<dbReference type="Proteomes" id="UP000574133">
    <property type="component" value="Unassembled WGS sequence"/>
</dbReference>
<comment type="caution">
    <text evidence="5">The sequence shown here is derived from an EMBL/GenBank/DDBJ whole genome shotgun (WGS) entry which is preliminary data.</text>
</comment>
<dbReference type="PANTHER" id="PTHR30404:SF0">
    <property type="entry name" value="N-ACETYLMURAMOYL-L-ALANINE AMIDASE AMIC"/>
    <property type="match status" value="1"/>
</dbReference>
<evidence type="ECO:0000313" key="5">
    <source>
        <dbReference type="EMBL" id="MBB6676564.1"/>
    </source>
</evidence>
<sequence>MKKWTFLLIVAAVMLFLSANMASAETVTPKLILDGKVLNPAQPPELIGQYTMVPIRTASENLGYNVDFDNDKKMVTVTGGSNVITMVVNQGNASVNGDTTALQAPPVIKSGTTLVPLRFVGEALGVQVYWDNISKSAFMYSASSAGGSSSGSDSQTPSGPVSGADSNTGSNSGSSSGSNEAPSASAPPEGGLIGVVPPEDNLEGGVTDSSNGVPDSALAQVHSVSFENNSVVLKYSDGSLQPAVTVLTGPDRIVVDLPGADFAADFMPTLEANADGSLKKIGEIAVTGHEALTKIRYSMYSDNPRTIRIVLDLSQRWGYSITNDALTGELRIGMQQPTLLNNGKYTVVLDAGHGGSDPGAPSITGKWEKDFTLSVILKLQAILVQDSRLNVVLTRSGDTYPTLADRYNLANSLNANLFLSVHGNSNTNRSIAGTEVYYTRADSLDFAKVVQQYAVPAGGLRDRGIRQQSLAVTRETMMPAVLYEAGYLSNADDEKILYTDSFQNNVAQGLATAILKYLKLA</sequence>
<feature type="domain" description="MurNAc-LAA" evidence="4">
    <location>
        <begin position="407"/>
        <end position="515"/>
    </location>
</feature>
<evidence type="ECO:0000259" key="4">
    <source>
        <dbReference type="SMART" id="SM00646"/>
    </source>
</evidence>
<dbReference type="GO" id="GO:0030288">
    <property type="term" value="C:outer membrane-bounded periplasmic space"/>
    <property type="evidence" value="ECO:0007669"/>
    <property type="project" value="TreeGrafter"/>
</dbReference>
<dbReference type="GO" id="GO:0008745">
    <property type="term" value="F:N-acetylmuramoyl-L-alanine amidase activity"/>
    <property type="evidence" value="ECO:0007669"/>
    <property type="project" value="InterPro"/>
</dbReference>
<evidence type="ECO:0000256" key="1">
    <source>
        <dbReference type="ARBA" id="ARBA00022801"/>
    </source>
</evidence>
<dbReference type="RefSeq" id="WP_185177856.1">
    <property type="nucleotide sequence ID" value="NZ_CBCSEP010000013.1"/>
</dbReference>
<dbReference type="GO" id="GO:0009253">
    <property type="term" value="P:peptidoglycan catabolic process"/>
    <property type="evidence" value="ECO:0007669"/>
    <property type="project" value="InterPro"/>
</dbReference>
<feature type="signal peptide" evidence="3">
    <location>
        <begin position="1"/>
        <end position="24"/>
    </location>
</feature>
<dbReference type="AlphaFoldDB" id="A0A841T5H1"/>
<keyword evidence="6" id="KW-1185">Reference proteome</keyword>
<keyword evidence="3" id="KW-0732">Signal</keyword>
<dbReference type="CDD" id="cd02696">
    <property type="entry name" value="MurNAc-LAA"/>
    <property type="match status" value="1"/>
</dbReference>